<accession>A0ABW5T7L5</accession>
<keyword evidence="2" id="KW-1185">Reference proteome</keyword>
<dbReference type="Pfam" id="PF14175">
    <property type="entry name" value="YaaC"/>
    <property type="match status" value="1"/>
</dbReference>
<name>A0ABW5T7L5_9BACI</name>
<dbReference type="InterPro" id="IPR026988">
    <property type="entry name" value="YaaC-like"/>
</dbReference>
<evidence type="ECO:0000313" key="1">
    <source>
        <dbReference type="EMBL" id="MFD2707227.1"/>
    </source>
</evidence>
<dbReference type="EMBL" id="JBHUML010000006">
    <property type="protein sequence ID" value="MFD2707227.1"/>
    <property type="molecule type" value="Genomic_DNA"/>
</dbReference>
<proteinExistence type="predicted"/>
<evidence type="ECO:0000313" key="2">
    <source>
        <dbReference type="Proteomes" id="UP001597520"/>
    </source>
</evidence>
<gene>
    <name evidence="1" type="ORF">ACFSUB_17380</name>
</gene>
<dbReference type="Proteomes" id="UP001597520">
    <property type="component" value="Unassembled WGS sequence"/>
</dbReference>
<protein>
    <submittedName>
        <fullName evidence="1">YaaC family protein</fullName>
    </submittedName>
</protein>
<sequence length="322" mass="37627">MKQNDLYNYFSYYAPYEAQNVLQRKLEKEYLARRASAYDALQWSYRNTPAFHYEWLLGRTYWTEGAQAPLLTRPLLLFYGLTHLLKGLLLIEDPHYPAAADMLAHGVTTRKKKKKQFTFMEDEVKIQKQGFFPHFSSRVFHVKHAVGEKWKMNHLFFKWDTMVHLYLDVHGEEALPRVQLSSAGVTVEHVSPANEQSLSLIQKQLEQLGMEVEGIKKRTADSVLFSIKRKPDNIASQLFQRGSSYYVPPSLFDTAKLPPLSVHYLLLYELSMLCRYEGEWWGDLCTQRQGEDYAFIHFYLEWVLAEVPRQFAGFFSSGESLQ</sequence>
<comment type="caution">
    <text evidence="1">The sequence shown here is derived from an EMBL/GenBank/DDBJ whole genome shotgun (WGS) entry which is preliminary data.</text>
</comment>
<dbReference type="RefSeq" id="WP_380714543.1">
    <property type="nucleotide sequence ID" value="NZ_JBHUML010000006.1"/>
</dbReference>
<organism evidence="1 2">
    <name type="scientific">Salibacterium lacus</name>
    <dbReference type="NCBI Taxonomy" id="1898109"/>
    <lineage>
        <taxon>Bacteria</taxon>
        <taxon>Bacillati</taxon>
        <taxon>Bacillota</taxon>
        <taxon>Bacilli</taxon>
        <taxon>Bacillales</taxon>
        <taxon>Bacillaceae</taxon>
    </lineage>
</organism>
<reference evidence="2" key="1">
    <citation type="journal article" date="2019" name="Int. J. Syst. Evol. Microbiol.">
        <title>The Global Catalogue of Microorganisms (GCM) 10K type strain sequencing project: providing services to taxonomists for standard genome sequencing and annotation.</title>
        <authorList>
            <consortium name="The Broad Institute Genomics Platform"/>
            <consortium name="The Broad Institute Genome Sequencing Center for Infectious Disease"/>
            <person name="Wu L."/>
            <person name="Ma J."/>
        </authorList>
    </citation>
    <scope>NUCLEOTIDE SEQUENCE [LARGE SCALE GENOMIC DNA]</scope>
    <source>
        <strain evidence="2">KCTC 33792</strain>
    </source>
</reference>